<dbReference type="SUPFAM" id="SSF56349">
    <property type="entry name" value="DNA breaking-rejoining enzymes"/>
    <property type="match status" value="1"/>
</dbReference>
<dbReference type="InterPro" id="IPR011010">
    <property type="entry name" value="DNA_brk_join_enz"/>
</dbReference>
<evidence type="ECO:0000313" key="3">
    <source>
        <dbReference type="Proteomes" id="UP000185744"/>
    </source>
</evidence>
<dbReference type="GO" id="GO:0015074">
    <property type="term" value="P:DNA integration"/>
    <property type="evidence" value="ECO:0007669"/>
    <property type="project" value="InterPro"/>
</dbReference>
<dbReference type="EMBL" id="MSDW01000001">
    <property type="protein sequence ID" value="OKY78303.1"/>
    <property type="molecule type" value="Genomic_DNA"/>
</dbReference>
<dbReference type="InParanoid" id="A0A1Q6DVC9"/>
<organism evidence="2 3">
    <name type="scientific">Methanohalarchaeum thermophilum</name>
    <dbReference type="NCBI Taxonomy" id="1903181"/>
    <lineage>
        <taxon>Archaea</taxon>
        <taxon>Methanobacteriati</taxon>
        <taxon>Methanobacteriota</taxon>
        <taxon>Methanonatronarchaeia</taxon>
        <taxon>Methanonatronarchaeales</taxon>
        <taxon>Methanonatronarchaeaceae</taxon>
        <taxon>Candidatus Methanohalarchaeum</taxon>
    </lineage>
</organism>
<keyword evidence="3" id="KW-1185">Reference proteome</keyword>
<dbReference type="InterPro" id="IPR013762">
    <property type="entry name" value="Integrase-like_cat_sf"/>
</dbReference>
<reference evidence="2" key="1">
    <citation type="submission" date="2016-12" db="EMBL/GenBank/DDBJ databases">
        <title>Discovery of methanogenic haloarchaea.</title>
        <authorList>
            <person name="Sorokin D.Y."/>
            <person name="Makarova K.S."/>
            <person name="Abbas B."/>
            <person name="Ferrer M."/>
            <person name="Golyshin P.N."/>
        </authorList>
    </citation>
    <scope>NUCLEOTIDE SEQUENCE [LARGE SCALE GENOMIC DNA]</scope>
    <source>
        <strain evidence="2">HMET1</strain>
    </source>
</reference>
<dbReference type="GO" id="GO:0003677">
    <property type="term" value="F:DNA binding"/>
    <property type="evidence" value="ECO:0007669"/>
    <property type="project" value="InterPro"/>
</dbReference>
<keyword evidence="1" id="KW-0233">DNA recombination</keyword>
<accession>A0A1Q6DVC9</accession>
<evidence type="ECO:0000313" key="2">
    <source>
        <dbReference type="EMBL" id="OKY78303.1"/>
    </source>
</evidence>
<dbReference type="AlphaFoldDB" id="A0A1Q6DVC9"/>
<sequence>MKTQLLMYHNGNKINKGGLFFSVSTKSIRNAVKRTAERAAEKTGREDYKKVSSHDLRRFFAHYLLTVRKE</sequence>
<protein>
    <submittedName>
        <fullName evidence="2">XerD/XerC family integrase</fullName>
    </submittedName>
</protein>
<dbReference type="STRING" id="1903181.BTN85_0791"/>
<evidence type="ECO:0000256" key="1">
    <source>
        <dbReference type="ARBA" id="ARBA00023172"/>
    </source>
</evidence>
<dbReference type="Proteomes" id="UP000185744">
    <property type="component" value="Unassembled WGS sequence"/>
</dbReference>
<dbReference type="Gene3D" id="1.10.443.10">
    <property type="entry name" value="Intergrase catalytic core"/>
    <property type="match status" value="1"/>
</dbReference>
<gene>
    <name evidence="2" type="ORF">BTN85_0791</name>
</gene>
<name>A0A1Q6DVC9_METT1</name>
<dbReference type="GO" id="GO:0006310">
    <property type="term" value="P:DNA recombination"/>
    <property type="evidence" value="ECO:0007669"/>
    <property type="project" value="UniProtKB-KW"/>
</dbReference>
<proteinExistence type="predicted"/>
<comment type="caution">
    <text evidence="2">The sequence shown here is derived from an EMBL/GenBank/DDBJ whole genome shotgun (WGS) entry which is preliminary data.</text>
</comment>